<comment type="caution">
    <text evidence="2">The sequence shown here is derived from an EMBL/GenBank/DDBJ whole genome shotgun (WGS) entry which is preliminary data.</text>
</comment>
<dbReference type="PROSITE" id="PS51257">
    <property type="entry name" value="PROKAR_LIPOPROTEIN"/>
    <property type="match status" value="1"/>
</dbReference>
<feature type="chain" id="PRO_5046238974" description="ABC transporter" evidence="1">
    <location>
        <begin position="25"/>
        <end position="403"/>
    </location>
</feature>
<evidence type="ECO:0008006" key="4">
    <source>
        <dbReference type="Google" id="ProtNLM"/>
    </source>
</evidence>
<name>A0ABV1KG59_9PSEU</name>
<gene>
    <name evidence="2" type="ORF">WIS52_23515</name>
</gene>
<dbReference type="EMBL" id="JBEDNQ010000010">
    <property type="protein sequence ID" value="MEQ3553451.1"/>
    <property type="molecule type" value="Genomic_DNA"/>
</dbReference>
<dbReference type="Gene3D" id="2.130.10.10">
    <property type="entry name" value="YVTN repeat-like/Quinoprotein amine dehydrogenase"/>
    <property type="match status" value="1"/>
</dbReference>
<dbReference type="Proteomes" id="UP001494902">
    <property type="component" value="Unassembled WGS sequence"/>
</dbReference>
<keyword evidence="1" id="KW-0732">Signal</keyword>
<dbReference type="RefSeq" id="WP_349300518.1">
    <property type="nucleotide sequence ID" value="NZ_JBEDNQ010000010.1"/>
</dbReference>
<dbReference type="SUPFAM" id="SSF51004">
    <property type="entry name" value="C-terminal (heme d1) domain of cytochrome cd1-nitrite reductase"/>
    <property type="match status" value="1"/>
</dbReference>
<dbReference type="InterPro" id="IPR015943">
    <property type="entry name" value="WD40/YVTN_repeat-like_dom_sf"/>
</dbReference>
<feature type="signal peptide" evidence="1">
    <location>
        <begin position="1"/>
        <end position="24"/>
    </location>
</feature>
<organism evidence="2 3">
    <name type="scientific">Pseudonocardia nematodicida</name>
    <dbReference type="NCBI Taxonomy" id="1206997"/>
    <lineage>
        <taxon>Bacteria</taxon>
        <taxon>Bacillati</taxon>
        <taxon>Actinomycetota</taxon>
        <taxon>Actinomycetes</taxon>
        <taxon>Pseudonocardiales</taxon>
        <taxon>Pseudonocardiaceae</taxon>
        <taxon>Pseudonocardia</taxon>
    </lineage>
</organism>
<evidence type="ECO:0000256" key="1">
    <source>
        <dbReference type="SAM" id="SignalP"/>
    </source>
</evidence>
<protein>
    <recommendedName>
        <fullName evidence="4">ABC transporter</fullName>
    </recommendedName>
</protein>
<evidence type="ECO:0000313" key="3">
    <source>
        <dbReference type="Proteomes" id="UP001494902"/>
    </source>
</evidence>
<keyword evidence="3" id="KW-1185">Reference proteome</keyword>
<dbReference type="InterPro" id="IPR011048">
    <property type="entry name" value="Haem_d1_sf"/>
</dbReference>
<reference evidence="2 3" key="1">
    <citation type="submission" date="2024-03" db="EMBL/GenBank/DDBJ databases">
        <title>Draft genome sequence of Pseudonocardia nematodicida JCM 31783.</title>
        <authorList>
            <person name="Butdee W."/>
            <person name="Duangmal K."/>
        </authorList>
    </citation>
    <scope>NUCLEOTIDE SEQUENCE [LARGE SCALE GENOMIC DNA]</scope>
    <source>
        <strain evidence="2 3">JCM 31783</strain>
    </source>
</reference>
<accession>A0ABV1KG59</accession>
<proteinExistence type="predicted"/>
<evidence type="ECO:0000313" key="2">
    <source>
        <dbReference type="EMBL" id="MEQ3553451.1"/>
    </source>
</evidence>
<sequence>MPTSPVRRVLCPLALVAALASGCAIDPEPPGEGAPHGYVEGAEETAEAQTRLVVADAGSGAVTVLDLLTEEATEVASVPGPRGMAGDGRFGYVAGVDGVTRIVDSGAWTVDHGDHVHYYRTGIGEVGELPGEAPLAVVGDDGASVLSAGSGAISVLDRAALEDGAIAPGAGTAGATGAAVPLAGRVLVATTSPGAAGPARVSVRDREGDEVAALAEPCPAPEGAALTRRGAVFGCADGALLVTEKDGEFSALRIPYPEPVAEGERARSFTGRPGSSTLAARAGDEAAWSLDLGARTWTRIATGSTVAVTTVGEDGPFLALGPDGVLRALDPADGRTEAERPLLDADAVAEAEGLVTIELDTERAYVNDPSGGTIHEIDHGDDLRVARTLQVPGRASFMIETGR</sequence>